<feature type="compositionally biased region" description="Basic and acidic residues" evidence="4">
    <location>
        <begin position="631"/>
        <end position="640"/>
    </location>
</feature>
<accession>A0A835UP82</accession>
<reference evidence="5 6" key="1">
    <citation type="journal article" date="2020" name="Nat. Food">
        <title>A phased Vanilla planifolia genome enables genetic improvement of flavour and production.</title>
        <authorList>
            <person name="Hasing T."/>
            <person name="Tang H."/>
            <person name="Brym M."/>
            <person name="Khazi F."/>
            <person name="Huang T."/>
            <person name="Chambers A.H."/>
        </authorList>
    </citation>
    <scope>NUCLEOTIDE SEQUENCE [LARGE SCALE GENOMIC DNA]</scope>
    <source>
        <tissue evidence="5">Leaf</tissue>
    </source>
</reference>
<name>A0A835UP82_VANPL</name>
<feature type="coiled-coil region" evidence="3">
    <location>
        <begin position="428"/>
        <end position="504"/>
    </location>
</feature>
<proteinExistence type="inferred from homology"/>
<evidence type="ECO:0000313" key="6">
    <source>
        <dbReference type="Proteomes" id="UP000636800"/>
    </source>
</evidence>
<dbReference type="PANTHER" id="PTHR32054:SF31">
    <property type="entry name" value="PROTEIN WEAK CHLOROPLAST MOVEMENT UNDER BLUE LIGHT 1"/>
    <property type="match status" value="1"/>
</dbReference>
<feature type="coiled-coil region" evidence="3">
    <location>
        <begin position="102"/>
        <end position="260"/>
    </location>
</feature>
<evidence type="ECO:0000313" key="5">
    <source>
        <dbReference type="EMBL" id="KAG0467695.1"/>
    </source>
</evidence>
<keyword evidence="6" id="KW-1185">Reference proteome</keyword>
<feature type="region of interest" description="Disordered" evidence="4">
    <location>
        <begin position="631"/>
        <end position="660"/>
    </location>
</feature>
<feature type="coiled-coil region" evidence="3">
    <location>
        <begin position="365"/>
        <end position="399"/>
    </location>
</feature>
<sequence>MSRPDSGDVSNGPEDNVCIKIDEGTPLEVLDAQTNMKTTCNSQLIHEESQNKQMTTSESAPSAKDLKIMNTNRGVVDTTAPFESVKDAVTMFGGIIDWKAHKALTMEKRKHAQHEVEKLQHEIPVHRKQVEAAEVSKDKVLKELDDWKRLVEDLKLDLERAQTEAEQAKQDAELAQLRVKEMEDGITDDASVAARTVLVVAKGRNEAAASQLKSVKGELEALQKEYDSLVCERDVAKRRAEEAISASKEFEKAVEELTLELIATRESLESAHAAHLEAEEHRIGATLAKDQDCLHWEKEINQAEEELHMLNEQLLHSKDLKTKLETASAMLIDLKKELAVYMESQLKEKSESVEEVDPKNDLHESEGLRLALVSKRKELEELRANIDKVNNDVSILRSSKSSLKSEVDTEKASLASIRQREGMASIAVSSLEAEIERKKEEIKQTILKEKEAREKVIQLPKLLQQAAIEADRFKSSAKMAQEELRTVEEQAEQAKGSLSTTEIRIQATSKEIEASKASEVLSLATLNALQESEEAAALGESPRGVTLPLEEYYILSERAHEAEELANEIISSAIVQIDVAKESEMMTLQGLDKAYMELDQRKEALRIAKDKAEKAKERKLGVEQELRKWRAEHEQRRRASDGAQNAVISPRSSTKSLDDSREAKFFSQEAIVVAGPKIYMSVNKTENVVPEVKPRKKKSFFPRLLMFFVRKKKQSQK</sequence>
<dbReference type="GO" id="GO:0009903">
    <property type="term" value="P:chloroplast avoidance movement"/>
    <property type="evidence" value="ECO:0007669"/>
    <property type="project" value="TreeGrafter"/>
</dbReference>
<dbReference type="PANTHER" id="PTHR32054">
    <property type="entry name" value="HEAVY CHAIN, PUTATIVE, EXPRESSED-RELATED-RELATED"/>
    <property type="match status" value="1"/>
</dbReference>
<comment type="similarity">
    <text evidence="1">Belongs to the WEB family.</text>
</comment>
<gene>
    <name evidence="5" type="ORF">HPP92_019275</name>
</gene>
<feature type="compositionally biased region" description="Polar residues" evidence="4">
    <location>
        <begin position="642"/>
        <end position="655"/>
    </location>
</feature>
<protein>
    <submittedName>
        <fullName evidence="5">Uncharacterized protein</fullName>
    </submittedName>
</protein>
<keyword evidence="2 3" id="KW-0175">Coiled coil</keyword>
<dbReference type="OrthoDB" id="205639at2759"/>
<dbReference type="GO" id="GO:0009904">
    <property type="term" value="P:chloroplast accumulation movement"/>
    <property type="evidence" value="ECO:0007669"/>
    <property type="project" value="TreeGrafter"/>
</dbReference>
<evidence type="ECO:0000256" key="4">
    <source>
        <dbReference type="SAM" id="MobiDB-lite"/>
    </source>
</evidence>
<dbReference type="Proteomes" id="UP000636800">
    <property type="component" value="Unassembled WGS sequence"/>
</dbReference>
<feature type="coiled-coil region" evidence="3">
    <location>
        <begin position="293"/>
        <end position="337"/>
    </location>
</feature>
<dbReference type="AlphaFoldDB" id="A0A835UP82"/>
<organism evidence="5 6">
    <name type="scientific">Vanilla planifolia</name>
    <name type="common">Vanilla</name>
    <dbReference type="NCBI Taxonomy" id="51239"/>
    <lineage>
        <taxon>Eukaryota</taxon>
        <taxon>Viridiplantae</taxon>
        <taxon>Streptophyta</taxon>
        <taxon>Embryophyta</taxon>
        <taxon>Tracheophyta</taxon>
        <taxon>Spermatophyta</taxon>
        <taxon>Magnoliopsida</taxon>
        <taxon>Liliopsida</taxon>
        <taxon>Asparagales</taxon>
        <taxon>Orchidaceae</taxon>
        <taxon>Vanilloideae</taxon>
        <taxon>Vanilleae</taxon>
        <taxon>Vanilla</taxon>
    </lineage>
</organism>
<comment type="caution">
    <text evidence="5">The sequence shown here is derived from an EMBL/GenBank/DDBJ whole genome shotgun (WGS) entry which is preliminary data.</text>
</comment>
<dbReference type="GO" id="GO:0005829">
    <property type="term" value="C:cytosol"/>
    <property type="evidence" value="ECO:0007669"/>
    <property type="project" value="TreeGrafter"/>
</dbReference>
<evidence type="ECO:0000256" key="3">
    <source>
        <dbReference type="SAM" id="Coils"/>
    </source>
</evidence>
<evidence type="ECO:0000256" key="1">
    <source>
        <dbReference type="ARBA" id="ARBA00005485"/>
    </source>
</evidence>
<dbReference type="InterPro" id="IPR008545">
    <property type="entry name" value="Web"/>
</dbReference>
<evidence type="ECO:0000256" key="2">
    <source>
        <dbReference type="ARBA" id="ARBA00023054"/>
    </source>
</evidence>
<dbReference type="Pfam" id="PF05701">
    <property type="entry name" value="WEMBL"/>
    <property type="match status" value="1"/>
</dbReference>
<dbReference type="EMBL" id="JADCNL010000009">
    <property type="protein sequence ID" value="KAG0467695.1"/>
    <property type="molecule type" value="Genomic_DNA"/>
</dbReference>